<dbReference type="GO" id="GO:0016989">
    <property type="term" value="F:sigma factor antagonist activity"/>
    <property type="evidence" value="ECO:0007669"/>
    <property type="project" value="TreeGrafter"/>
</dbReference>
<organism evidence="4 5">
    <name type="scientific">Proteiniphilum acetatigenes</name>
    <dbReference type="NCBI Taxonomy" id="294710"/>
    <lineage>
        <taxon>Bacteria</taxon>
        <taxon>Pseudomonadati</taxon>
        <taxon>Bacteroidota</taxon>
        <taxon>Bacteroidia</taxon>
        <taxon>Bacteroidales</taxon>
        <taxon>Dysgonomonadaceae</taxon>
        <taxon>Proteiniphilum</taxon>
    </lineage>
</organism>
<evidence type="ECO:0000313" key="5">
    <source>
        <dbReference type="Proteomes" id="UP000053860"/>
    </source>
</evidence>
<keyword evidence="1" id="KW-0472">Membrane</keyword>
<dbReference type="PIRSF" id="PIRSF018266">
    <property type="entry name" value="FecR"/>
    <property type="match status" value="1"/>
</dbReference>
<dbReference type="Pfam" id="PF04773">
    <property type="entry name" value="FecR"/>
    <property type="match status" value="1"/>
</dbReference>
<dbReference type="InterPro" id="IPR012373">
    <property type="entry name" value="Ferrdict_sens_TM"/>
</dbReference>
<dbReference type="InterPro" id="IPR032508">
    <property type="entry name" value="FecR_C"/>
</dbReference>
<dbReference type="Gene3D" id="2.60.120.1440">
    <property type="match status" value="1"/>
</dbReference>
<dbReference type="Gene3D" id="3.55.50.30">
    <property type="match status" value="1"/>
</dbReference>
<evidence type="ECO:0000259" key="2">
    <source>
        <dbReference type="Pfam" id="PF04773"/>
    </source>
</evidence>
<feature type="domain" description="Protein FecR C-terminal" evidence="3">
    <location>
        <begin position="264"/>
        <end position="331"/>
    </location>
</feature>
<dbReference type="Pfam" id="PF16344">
    <property type="entry name" value="FecR_C"/>
    <property type="match status" value="1"/>
</dbReference>
<sequence length="337" mass="38257">MNENSNSSLIRALLRKIEKNDLSEKEKRMLGQLKSGYHPANGRKKISRAQLKRAVERNRTAILLKSMGSTSSKERKQVRFNYIVGTVAAAVLFLLVFTLYNTLQSPIESPGQELVWNDNADHRLTTDKNMKRITLADGSTVYMNRGTSLSIRKGKFNAYTREVWLEEGEAFFQVTRDPGRPFVVHTRGGVSTRVLGTSFNIKSYAELSEQVISVNTGKVQVMNAKQEKIILEPNYKVTISRNDGNFATGKTNAQSMSAWRTGKIAFENATLKEVSFRLKQHYDVELVYDENKFGNELIFTSFTTETTLQEVLVILGKLLNAECIQDNTKIYLKKYED</sequence>
<dbReference type="InterPro" id="IPR006860">
    <property type="entry name" value="FecR"/>
</dbReference>
<keyword evidence="1" id="KW-1133">Transmembrane helix</keyword>
<protein>
    <submittedName>
        <fullName evidence="4">Anti-feci sigma factor, fecr</fullName>
    </submittedName>
</protein>
<dbReference type="EMBL" id="LGGN01000025">
    <property type="protein sequence ID" value="KUK78514.1"/>
    <property type="molecule type" value="Genomic_DNA"/>
</dbReference>
<comment type="caution">
    <text evidence="4">The sequence shown here is derived from an EMBL/GenBank/DDBJ whole genome shotgun (WGS) entry which is preliminary data.</text>
</comment>
<dbReference type="AlphaFoldDB" id="A0A101HKK0"/>
<accession>A0A101HKK0</accession>
<evidence type="ECO:0000259" key="3">
    <source>
        <dbReference type="Pfam" id="PF16344"/>
    </source>
</evidence>
<keyword evidence="1" id="KW-0812">Transmembrane</keyword>
<dbReference type="Proteomes" id="UP000053860">
    <property type="component" value="Unassembled WGS sequence"/>
</dbReference>
<proteinExistence type="predicted"/>
<dbReference type="PANTHER" id="PTHR30273:SF2">
    <property type="entry name" value="PROTEIN FECR"/>
    <property type="match status" value="1"/>
</dbReference>
<feature type="transmembrane region" description="Helical" evidence="1">
    <location>
        <begin position="80"/>
        <end position="100"/>
    </location>
</feature>
<evidence type="ECO:0000313" key="4">
    <source>
        <dbReference type="EMBL" id="KUK78514.1"/>
    </source>
</evidence>
<reference evidence="5" key="1">
    <citation type="journal article" date="2015" name="MBio">
        <title>Genome-Resolved Metagenomic Analysis Reveals Roles for Candidate Phyla and Other Microbial Community Members in Biogeochemical Transformations in Oil Reservoirs.</title>
        <authorList>
            <person name="Hu P."/>
            <person name="Tom L."/>
            <person name="Singh A."/>
            <person name="Thomas B.C."/>
            <person name="Baker B.J."/>
            <person name="Piceno Y.M."/>
            <person name="Andersen G.L."/>
            <person name="Banfield J.F."/>
        </authorList>
    </citation>
    <scope>NUCLEOTIDE SEQUENCE [LARGE SCALE GENOMIC DNA]</scope>
</reference>
<feature type="domain" description="FecR protein" evidence="2">
    <location>
        <begin position="125"/>
        <end position="220"/>
    </location>
</feature>
<gene>
    <name evidence="4" type="ORF">XD92_0257</name>
</gene>
<dbReference type="PANTHER" id="PTHR30273">
    <property type="entry name" value="PERIPLASMIC SIGNAL SENSOR AND SIGMA FACTOR ACTIVATOR FECR-RELATED"/>
    <property type="match status" value="1"/>
</dbReference>
<evidence type="ECO:0000256" key="1">
    <source>
        <dbReference type="SAM" id="Phobius"/>
    </source>
</evidence>
<name>A0A101HKK0_9BACT</name>